<keyword evidence="7 12" id="KW-0472">Membrane</keyword>
<name>A0ABM1C562_LIMPO</name>
<keyword evidence="9 10" id="KW-0807">Transducer</keyword>
<comment type="subcellular location">
    <subcellularLocation>
        <location evidence="1">Cell membrane</location>
        <topology evidence="1">Multi-pass membrane protein</topology>
    </subcellularLocation>
</comment>
<feature type="transmembrane region" description="Helical" evidence="12">
    <location>
        <begin position="274"/>
        <end position="298"/>
    </location>
</feature>
<dbReference type="GeneID" id="106478376"/>
<dbReference type="PROSITE" id="PS50262">
    <property type="entry name" value="G_PROTEIN_RECEP_F1_2"/>
    <property type="match status" value="1"/>
</dbReference>
<keyword evidence="4 10" id="KW-0812">Transmembrane</keyword>
<evidence type="ECO:0000256" key="8">
    <source>
        <dbReference type="ARBA" id="ARBA00023170"/>
    </source>
</evidence>
<evidence type="ECO:0000256" key="9">
    <source>
        <dbReference type="ARBA" id="ARBA00023224"/>
    </source>
</evidence>
<evidence type="ECO:0000256" key="4">
    <source>
        <dbReference type="ARBA" id="ARBA00022692"/>
    </source>
</evidence>
<dbReference type="PRINTS" id="PR00244">
    <property type="entry name" value="NEUROKININR"/>
</dbReference>
<keyword evidence="6 10" id="KW-0297">G-protein coupled receptor</keyword>
<keyword evidence="8 10" id="KW-0675">Receptor</keyword>
<keyword evidence="3" id="KW-1003">Cell membrane</keyword>
<feature type="transmembrane region" description="Helical" evidence="12">
    <location>
        <begin position="54"/>
        <end position="79"/>
    </location>
</feature>
<feature type="domain" description="G-protein coupled receptors family 1 profile" evidence="13">
    <location>
        <begin position="70"/>
        <end position="333"/>
    </location>
</feature>
<evidence type="ECO:0000256" key="10">
    <source>
        <dbReference type="RuleBase" id="RU000688"/>
    </source>
</evidence>
<dbReference type="SMART" id="SM01381">
    <property type="entry name" value="7TM_GPCR_Srsx"/>
    <property type="match status" value="1"/>
</dbReference>
<dbReference type="InterPro" id="IPR017452">
    <property type="entry name" value="GPCR_Rhodpsn_7TM"/>
</dbReference>
<comment type="similarity">
    <text evidence="2 10">Belongs to the G-protein coupled receptor 1 family.</text>
</comment>
<dbReference type="Gene3D" id="1.20.1070.10">
    <property type="entry name" value="Rhodopsin 7-helix transmembrane proteins"/>
    <property type="match status" value="1"/>
</dbReference>
<organism evidence="14 15">
    <name type="scientific">Limulus polyphemus</name>
    <name type="common">Atlantic horseshoe crab</name>
    <dbReference type="NCBI Taxonomy" id="6850"/>
    <lineage>
        <taxon>Eukaryota</taxon>
        <taxon>Metazoa</taxon>
        <taxon>Ecdysozoa</taxon>
        <taxon>Arthropoda</taxon>
        <taxon>Chelicerata</taxon>
        <taxon>Merostomata</taxon>
        <taxon>Xiphosura</taxon>
        <taxon>Limulidae</taxon>
        <taxon>Limulus</taxon>
    </lineage>
</organism>
<keyword evidence="5 12" id="KW-1133">Transmembrane helix</keyword>
<dbReference type="InterPro" id="IPR000276">
    <property type="entry name" value="GPCR_Rhodpsn"/>
</dbReference>
<dbReference type="InterPro" id="IPR001681">
    <property type="entry name" value="Neurokn_rcpt"/>
</dbReference>
<dbReference type="PANTHER" id="PTHR46925">
    <property type="entry name" value="G-PROTEIN COUPLED RECEPTOR TKR-1-RELATED"/>
    <property type="match status" value="1"/>
</dbReference>
<feature type="transmembrane region" description="Helical" evidence="12">
    <location>
        <begin position="127"/>
        <end position="147"/>
    </location>
</feature>
<dbReference type="RefSeq" id="XP_013794374.1">
    <property type="nucleotide sequence ID" value="XM_013938920.1"/>
</dbReference>
<reference evidence="15" key="1">
    <citation type="submission" date="2025-08" db="UniProtKB">
        <authorList>
            <consortium name="RefSeq"/>
        </authorList>
    </citation>
    <scope>IDENTIFICATION</scope>
    <source>
        <tissue evidence="15">Muscle</tissue>
    </source>
</reference>
<proteinExistence type="inferred from homology"/>
<dbReference type="SUPFAM" id="SSF81321">
    <property type="entry name" value="Family A G protein-coupled receptor-like"/>
    <property type="match status" value="1"/>
</dbReference>
<evidence type="ECO:0000313" key="15">
    <source>
        <dbReference type="RefSeq" id="XP_013794374.1"/>
    </source>
</evidence>
<evidence type="ECO:0000256" key="5">
    <source>
        <dbReference type="ARBA" id="ARBA00022989"/>
    </source>
</evidence>
<dbReference type="Pfam" id="PF00001">
    <property type="entry name" value="7tm_1"/>
    <property type="match status" value="1"/>
</dbReference>
<dbReference type="PROSITE" id="PS00237">
    <property type="entry name" value="G_PROTEIN_RECEP_F1_1"/>
    <property type="match status" value="1"/>
</dbReference>
<keyword evidence="14" id="KW-1185">Reference proteome</keyword>
<dbReference type="CDD" id="cd15390">
    <property type="entry name" value="7tmA_TACR"/>
    <property type="match status" value="1"/>
</dbReference>
<evidence type="ECO:0000256" key="7">
    <source>
        <dbReference type="ARBA" id="ARBA00023136"/>
    </source>
</evidence>
<feature type="region of interest" description="Disordered" evidence="11">
    <location>
        <begin position="465"/>
        <end position="494"/>
    </location>
</feature>
<evidence type="ECO:0000256" key="2">
    <source>
        <dbReference type="ARBA" id="ARBA00010663"/>
    </source>
</evidence>
<evidence type="ECO:0000313" key="14">
    <source>
        <dbReference type="Proteomes" id="UP000694941"/>
    </source>
</evidence>
<feature type="transmembrane region" description="Helical" evidence="12">
    <location>
        <begin position="222"/>
        <end position="253"/>
    </location>
</feature>
<dbReference type="PRINTS" id="PR00237">
    <property type="entry name" value="GPCRRHODOPSN"/>
</dbReference>
<accession>A0ABM1C562</accession>
<evidence type="ECO:0000259" key="13">
    <source>
        <dbReference type="PROSITE" id="PS50262"/>
    </source>
</evidence>
<gene>
    <name evidence="15" type="primary">LOC106478376</name>
</gene>
<evidence type="ECO:0000256" key="11">
    <source>
        <dbReference type="SAM" id="MobiDB-lite"/>
    </source>
</evidence>
<sequence>MENLTIDMYLSFDPCEHVNFTETSPYNLSVCTNDTSRSVRNIHRPFILPRWQQIMWAVIFASMVVVATGGNTIVLWIVLAHRKMRTVTNYFLLNLSIADLMMATFNAIFNFVYLLNSHWPFGSVYCTVNNFIANLTVCSSVFTIMAMSVDRCVAIVRPLTPRMSKSKVLVLIGAIWICSVSIALPTLLYSTTHTYNYGKDGDRILCYLHWPDGPSGVSTADYVYNIVFLSLTYAVPMVSMGVAYTFMGHVLWGGKAIGEITERHKEVIKSKKKVVRMLIVIVLIFAICWLPYHVFFLYTYHYPETAYTDYIQPMFLAFYWLAMSNSVYNPIIYYWANKRFKGYFQSILCCRKNLQLAQRPKRMNSRTKPRRLLYRLQYLSWKRSTKGDGQEFIHHLNKNTNRGNGTIAEKKKGSSVTGKQVVQSEINSTSDVIQGKPFVRDGKQREVQRAQKVVLDANQFEKQAVQPNKKKRSKGPVFRIAQTKRRKTSTPDIL</sequence>
<evidence type="ECO:0000256" key="3">
    <source>
        <dbReference type="ARBA" id="ARBA00022475"/>
    </source>
</evidence>
<feature type="transmembrane region" description="Helical" evidence="12">
    <location>
        <begin position="91"/>
        <end position="115"/>
    </location>
</feature>
<protein>
    <submittedName>
        <fullName evidence="15">Tachykinin-like peptides receptor 86C</fullName>
    </submittedName>
</protein>
<evidence type="ECO:0000256" key="1">
    <source>
        <dbReference type="ARBA" id="ARBA00004651"/>
    </source>
</evidence>
<feature type="transmembrane region" description="Helical" evidence="12">
    <location>
        <begin position="168"/>
        <end position="189"/>
    </location>
</feature>
<feature type="transmembrane region" description="Helical" evidence="12">
    <location>
        <begin position="318"/>
        <end position="336"/>
    </location>
</feature>
<evidence type="ECO:0000256" key="12">
    <source>
        <dbReference type="SAM" id="Phobius"/>
    </source>
</evidence>
<evidence type="ECO:0000256" key="6">
    <source>
        <dbReference type="ARBA" id="ARBA00023040"/>
    </source>
</evidence>
<dbReference type="PANTHER" id="PTHR46925:SF2">
    <property type="entry name" value="G-PROTEIN COUPLED RECEPTOR TKR-1-RELATED"/>
    <property type="match status" value="1"/>
</dbReference>
<dbReference type="Proteomes" id="UP000694941">
    <property type="component" value="Unplaced"/>
</dbReference>